<keyword evidence="1" id="KW-0677">Repeat</keyword>
<dbReference type="PANTHER" id="PTHR24153:SF8">
    <property type="entry name" value="FORKED, ISOFORM F"/>
    <property type="match status" value="1"/>
</dbReference>
<evidence type="ECO:0000256" key="2">
    <source>
        <dbReference type="ARBA" id="ARBA00023043"/>
    </source>
</evidence>
<name>A0A7S2VDH9_9STRA</name>
<feature type="compositionally biased region" description="Acidic residues" evidence="4">
    <location>
        <begin position="300"/>
        <end position="324"/>
    </location>
</feature>
<dbReference type="AlphaFoldDB" id="A0A7S2VDH9"/>
<dbReference type="GO" id="GO:0051015">
    <property type="term" value="F:actin filament binding"/>
    <property type="evidence" value="ECO:0007669"/>
    <property type="project" value="TreeGrafter"/>
</dbReference>
<feature type="compositionally biased region" description="Low complexity" evidence="4">
    <location>
        <begin position="441"/>
        <end position="461"/>
    </location>
</feature>
<keyword evidence="3" id="KW-0175">Coiled coil</keyword>
<sequence length="483" mass="55168">MCEVLECDYERGCTTLYKKIEEKNYAGVMEFLDTGYWPGTFFADPADPIDQVRTWVTRFDLKETRQVRWSQLPLHLAVVMKAPLKVIRALVDLYPQAARCTDDQRMLPLHLAMRHGCNDETVAVLLKEFPEAVNVRGGKGEGHLPLEYAVRGSNKVLGDILETFIERTQAKASKAAARDHSRELEYLQAKLQAKEYELSNVKDKLDNVDDEKARLEQKLDQKRKLLKATDDDTVDETVREAVIEETDSAKELEKRIDELTVQQLRLQKSETQVKQEERVLREELLNSMLDQSVKKYVDEASTDSDEEEEYGPNEEARDDMESGEEYSQKEGEAEDLNEREDEEEDEEGPRQFNADDAVSVRIGDNEQETELVSIAEHKTKSSASTKSVKIKQELKASTEPKQEAEADVSNLKSEIDRLRAELDEKDAAVLKMEEEKKKQIQELSSPRSGRSPKSSRTSPRSLFGRKRRTRLPSKNPSPTIITA</sequence>
<dbReference type="EMBL" id="HBHT01004627">
    <property type="protein sequence ID" value="CAD9946051.1"/>
    <property type="molecule type" value="Transcribed_RNA"/>
</dbReference>
<dbReference type="SUPFAM" id="SSF48403">
    <property type="entry name" value="Ankyrin repeat"/>
    <property type="match status" value="1"/>
</dbReference>
<dbReference type="Gene3D" id="1.25.40.20">
    <property type="entry name" value="Ankyrin repeat-containing domain"/>
    <property type="match status" value="1"/>
</dbReference>
<organism evidence="5">
    <name type="scientific">Entomoneis paludosa</name>
    <dbReference type="NCBI Taxonomy" id="265537"/>
    <lineage>
        <taxon>Eukaryota</taxon>
        <taxon>Sar</taxon>
        <taxon>Stramenopiles</taxon>
        <taxon>Ochrophyta</taxon>
        <taxon>Bacillariophyta</taxon>
        <taxon>Bacillariophyceae</taxon>
        <taxon>Bacillariophycidae</taxon>
        <taxon>Entomoneidaceae</taxon>
        <taxon>Entomoneis</taxon>
    </lineage>
</organism>
<feature type="region of interest" description="Disordered" evidence="4">
    <location>
        <begin position="295"/>
        <end position="410"/>
    </location>
</feature>
<protein>
    <submittedName>
        <fullName evidence="5">Uncharacterized protein</fullName>
    </submittedName>
</protein>
<dbReference type="GO" id="GO:0051017">
    <property type="term" value="P:actin filament bundle assembly"/>
    <property type="evidence" value="ECO:0007669"/>
    <property type="project" value="TreeGrafter"/>
</dbReference>
<accession>A0A7S2VDH9</accession>
<dbReference type="InterPro" id="IPR036770">
    <property type="entry name" value="Ankyrin_rpt-contain_sf"/>
</dbReference>
<dbReference type="InterPro" id="IPR052420">
    <property type="entry name" value="Espin/Espin-like"/>
</dbReference>
<evidence type="ECO:0000256" key="1">
    <source>
        <dbReference type="ARBA" id="ARBA00022737"/>
    </source>
</evidence>
<feature type="compositionally biased region" description="Acidic residues" evidence="4">
    <location>
        <begin position="332"/>
        <end position="347"/>
    </location>
</feature>
<feature type="region of interest" description="Disordered" evidence="4">
    <location>
        <begin position="431"/>
        <end position="483"/>
    </location>
</feature>
<feature type="compositionally biased region" description="Basic and acidic residues" evidence="4">
    <location>
        <begin position="431"/>
        <end position="440"/>
    </location>
</feature>
<reference evidence="5" key="1">
    <citation type="submission" date="2021-01" db="EMBL/GenBank/DDBJ databases">
        <authorList>
            <person name="Corre E."/>
            <person name="Pelletier E."/>
            <person name="Niang G."/>
            <person name="Scheremetjew M."/>
            <person name="Finn R."/>
            <person name="Kale V."/>
            <person name="Holt S."/>
            <person name="Cochrane G."/>
            <person name="Meng A."/>
            <person name="Brown T."/>
            <person name="Cohen L."/>
        </authorList>
    </citation>
    <scope>NUCLEOTIDE SEQUENCE</scope>
    <source>
        <strain evidence="5">CCMP125</strain>
    </source>
</reference>
<feature type="compositionally biased region" description="Basic and acidic residues" evidence="4">
    <location>
        <begin position="390"/>
        <end position="404"/>
    </location>
</feature>
<feature type="compositionally biased region" description="Polar residues" evidence="4">
    <location>
        <begin position="472"/>
        <end position="483"/>
    </location>
</feature>
<evidence type="ECO:0000313" key="5">
    <source>
        <dbReference type="EMBL" id="CAD9946051.1"/>
    </source>
</evidence>
<gene>
    <name evidence="5" type="ORF">APAL1065_LOCUS3112</name>
</gene>
<proteinExistence type="predicted"/>
<evidence type="ECO:0000256" key="4">
    <source>
        <dbReference type="SAM" id="MobiDB-lite"/>
    </source>
</evidence>
<evidence type="ECO:0000256" key="3">
    <source>
        <dbReference type="SAM" id="Coils"/>
    </source>
</evidence>
<feature type="coiled-coil region" evidence="3">
    <location>
        <begin position="177"/>
        <end position="286"/>
    </location>
</feature>
<dbReference type="GO" id="GO:0005737">
    <property type="term" value="C:cytoplasm"/>
    <property type="evidence" value="ECO:0007669"/>
    <property type="project" value="TreeGrafter"/>
</dbReference>
<dbReference type="PANTHER" id="PTHR24153">
    <property type="entry name" value="ESPIN"/>
    <property type="match status" value="1"/>
</dbReference>
<keyword evidence="2" id="KW-0040">ANK repeat</keyword>